<dbReference type="InterPro" id="IPR027417">
    <property type="entry name" value="P-loop_NTPase"/>
</dbReference>
<dbReference type="SUPFAM" id="SSF52540">
    <property type="entry name" value="P-loop containing nucleoside triphosphate hydrolases"/>
    <property type="match status" value="1"/>
</dbReference>
<evidence type="ECO:0000256" key="1">
    <source>
        <dbReference type="ARBA" id="ARBA00022741"/>
    </source>
</evidence>
<evidence type="ECO:0000313" key="4">
    <source>
        <dbReference type="Proteomes" id="UP000004367"/>
    </source>
</evidence>
<protein>
    <submittedName>
        <fullName evidence="3">Putative ABC transporter ATP-binding protein</fullName>
    </submittedName>
</protein>
<keyword evidence="4" id="KW-1185">Reference proteome</keyword>
<evidence type="ECO:0000256" key="2">
    <source>
        <dbReference type="ARBA" id="ARBA00022840"/>
    </source>
</evidence>
<name>H5UTR0_9MICO</name>
<organism evidence="3 4">
    <name type="scientific">Mobilicoccus pelagius NBRC 104925</name>
    <dbReference type="NCBI Taxonomy" id="1089455"/>
    <lineage>
        <taxon>Bacteria</taxon>
        <taxon>Bacillati</taxon>
        <taxon>Actinomycetota</taxon>
        <taxon>Actinomycetes</taxon>
        <taxon>Micrococcales</taxon>
        <taxon>Dermatophilaceae</taxon>
        <taxon>Mobilicoccus</taxon>
    </lineage>
</organism>
<evidence type="ECO:0000313" key="3">
    <source>
        <dbReference type="EMBL" id="GAB49118.1"/>
    </source>
</evidence>
<dbReference type="eggNOG" id="COG1131">
    <property type="taxonomic scope" value="Bacteria"/>
</dbReference>
<dbReference type="Proteomes" id="UP000004367">
    <property type="component" value="Unassembled WGS sequence"/>
</dbReference>
<comment type="caution">
    <text evidence="3">The sequence shown here is derived from an EMBL/GenBank/DDBJ whole genome shotgun (WGS) entry which is preliminary data.</text>
</comment>
<dbReference type="EMBL" id="BAFE01000073">
    <property type="protein sequence ID" value="GAB49118.1"/>
    <property type="molecule type" value="Genomic_DNA"/>
</dbReference>
<keyword evidence="2 3" id="KW-0067">ATP-binding</keyword>
<dbReference type="PANTHER" id="PTHR43158">
    <property type="entry name" value="SKFA PEPTIDE EXPORT ATP-BINDING PROTEIN SKFE"/>
    <property type="match status" value="1"/>
</dbReference>
<gene>
    <name evidence="3" type="ORF">MOPEL_096_01260</name>
</gene>
<dbReference type="GO" id="GO:0005524">
    <property type="term" value="F:ATP binding"/>
    <property type="evidence" value="ECO:0007669"/>
    <property type="project" value="UniProtKB-KW"/>
</dbReference>
<dbReference type="RefSeq" id="WP_009483016.1">
    <property type="nucleotide sequence ID" value="NZ_BAFE01000073.1"/>
</dbReference>
<dbReference type="AlphaFoldDB" id="H5UTR0"/>
<proteinExistence type="predicted"/>
<sequence length="144" mass="15532">MFFTSLLEAFEVPERRTPAKLSTGGRAALRAAFALATRAEVTVLDEVHLGMDAVTRRAFYDALLADYAAHPRTMILSSHLLEEIQPLVEDVVVLDRGRVVAAGEVDDVRRAHSRGDSLASLTDVLVDLTTPAIAPADPSTGAHR</sequence>
<reference evidence="3 4" key="1">
    <citation type="submission" date="2012-02" db="EMBL/GenBank/DDBJ databases">
        <title>Whole genome shotgun sequence of Mobilicoccus pelagius NBRC 104925.</title>
        <authorList>
            <person name="Yoshida Y."/>
            <person name="Hosoyama A."/>
            <person name="Tsuchikane K."/>
            <person name="Katsumata H."/>
            <person name="Yamazaki S."/>
            <person name="Fujita N."/>
        </authorList>
    </citation>
    <scope>NUCLEOTIDE SEQUENCE [LARGE SCALE GENOMIC DNA]</scope>
    <source>
        <strain evidence="3 4">NBRC 104925</strain>
    </source>
</reference>
<dbReference type="PANTHER" id="PTHR43158:SF5">
    <property type="entry name" value="ABC TRANSPORTER, ATP-BINDING PROTEIN"/>
    <property type="match status" value="1"/>
</dbReference>
<dbReference type="OrthoDB" id="9804819at2"/>
<keyword evidence="1" id="KW-0547">Nucleotide-binding</keyword>
<dbReference type="STRING" id="1089455.MOPEL_096_01260"/>
<accession>H5UTR0</accession>
<dbReference type="Gene3D" id="3.40.50.300">
    <property type="entry name" value="P-loop containing nucleotide triphosphate hydrolases"/>
    <property type="match status" value="1"/>
</dbReference>